<evidence type="ECO:0000313" key="1">
    <source>
        <dbReference type="EMBL" id="RDX44051.1"/>
    </source>
</evidence>
<protein>
    <submittedName>
        <fullName evidence="1">Uncharacterized protein</fullName>
    </submittedName>
</protein>
<feature type="non-terminal residue" evidence="1">
    <location>
        <position position="1"/>
    </location>
</feature>
<sequence length="187" mass="21959">VIPQPFNLEHARQADEDITRLAERARLLKEIRCLQHISQASPPLIDRISDLSCLLIKQLQAPMQIPEHKPVLKDLHMLKHKVVDCIREFECLFQPTVERLTPFIKKALEDDRISKNAKDDIRLCSMEFDELYTNLEKRARKLTDKEWRIINRQLKAIGQVSFKNLNECLPEICDELDTLKLEFNYGI</sequence>
<gene>
    <name evidence="1" type="ORF">OH76DRAFT_1360236</name>
</gene>
<accession>A0A371CUU6</accession>
<dbReference type="AlphaFoldDB" id="A0A371CUU6"/>
<keyword evidence="2" id="KW-1185">Reference proteome</keyword>
<evidence type="ECO:0000313" key="2">
    <source>
        <dbReference type="Proteomes" id="UP000256964"/>
    </source>
</evidence>
<reference evidence="1 2" key="1">
    <citation type="journal article" date="2018" name="Biotechnol. Biofuels">
        <title>Integrative visual omics of the white-rot fungus Polyporus brumalis exposes the biotechnological potential of its oxidative enzymes for delignifying raw plant biomass.</title>
        <authorList>
            <person name="Miyauchi S."/>
            <person name="Rancon A."/>
            <person name="Drula E."/>
            <person name="Hage H."/>
            <person name="Chaduli D."/>
            <person name="Favel A."/>
            <person name="Grisel S."/>
            <person name="Henrissat B."/>
            <person name="Herpoel-Gimbert I."/>
            <person name="Ruiz-Duenas F.J."/>
            <person name="Chevret D."/>
            <person name="Hainaut M."/>
            <person name="Lin J."/>
            <person name="Wang M."/>
            <person name="Pangilinan J."/>
            <person name="Lipzen A."/>
            <person name="Lesage-Meessen L."/>
            <person name="Navarro D."/>
            <person name="Riley R."/>
            <person name="Grigoriev I.V."/>
            <person name="Zhou S."/>
            <person name="Raouche S."/>
            <person name="Rosso M.N."/>
        </authorList>
    </citation>
    <scope>NUCLEOTIDE SEQUENCE [LARGE SCALE GENOMIC DNA]</scope>
    <source>
        <strain evidence="1 2">BRFM 1820</strain>
    </source>
</reference>
<organism evidence="1 2">
    <name type="scientific">Lentinus brumalis</name>
    <dbReference type="NCBI Taxonomy" id="2498619"/>
    <lineage>
        <taxon>Eukaryota</taxon>
        <taxon>Fungi</taxon>
        <taxon>Dikarya</taxon>
        <taxon>Basidiomycota</taxon>
        <taxon>Agaricomycotina</taxon>
        <taxon>Agaricomycetes</taxon>
        <taxon>Polyporales</taxon>
        <taxon>Polyporaceae</taxon>
        <taxon>Lentinus</taxon>
    </lineage>
</organism>
<dbReference type="Proteomes" id="UP000256964">
    <property type="component" value="Unassembled WGS sequence"/>
</dbReference>
<proteinExistence type="predicted"/>
<dbReference type="OrthoDB" id="2741738at2759"/>
<name>A0A371CUU6_9APHY</name>
<dbReference type="EMBL" id="KZ857455">
    <property type="protein sequence ID" value="RDX44051.1"/>
    <property type="molecule type" value="Genomic_DNA"/>
</dbReference>